<protein>
    <submittedName>
        <fullName evidence="2">Uncharacterized protein</fullName>
    </submittedName>
</protein>
<evidence type="ECO:0000256" key="1">
    <source>
        <dbReference type="SAM" id="Phobius"/>
    </source>
</evidence>
<keyword evidence="1" id="KW-0472">Membrane</keyword>
<gene>
    <name evidence="2" type="ORF">SDC9_144667</name>
</gene>
<organism evidence="2">
    <name type="scientific">bioreactor metagenome</name>
    <dbReference type="NCBI Taxonomy" id="1076179"/>
    <lineage>
        <taxon>unclassified sequences</taxon>
        <taxon>metagenomes</taxon>
        <taxon>ecological metagenomes</taxon>
    </lineage>
</organism>
<proteinExistence type="predicted"/>
<feature type="transmembrane region" description="Helical" evidence="1">
    <location>
        <begin position="42"/>
        <end position="61"/>
    </location>
</feature>
<dbReference type="EMBL" id="VSSQ01043767">
    <property type="protein sequence ID" value="MPM97494.1"/>
    <property type="molecule type" value="Genomic_DNA"/>
</dbReference>
<keyword evidence="1" id="KW-1133">Transmembrane helix</keyword>
<evidence type="ECO:0000313" key="2">
    <source>
        <dbReference type="EMBL" id="MPM97494.1"/>
    </source>
</evidence>
<reference evidence="2" key="1">
    <citation type="submission" date="2019-08" db="EMBL/GenBank/DDBJ databases">
        <authorList>
            <person name="Kucharzyk K."/>
            <person name="Murdoch R.W."/>
            <person name="Higgins S."/>
            <person name="Loffler F."/>
        </authorList>
    </citation>
    <scope>NUCLEOTIDE SEQUENCE</scope>
</reference>
<feature type="transmembrane region" description="Helical" evidence="1">
    <location>
        <begin position="16"/>
        <end position="36"/>
    </location>
</feature>
<accession>A0A645E6P5</accession>
<sequence>MTQTSPKPWRKKYRVLMLKGSFLLFWPGFYFAYIGGIQNHPLLIGASYAFLGLAALLAMLIQK</sequence>
<comment type="caution">
    <text evidence="2">The sequence shown here is derived from an EMBL/GenBank/DDBJ whole genome shotgun (WGS) entry which is preliminary data.</text>
</comment>
<name>A0A645E6P5_9ZZZZ</name>
<keyword evidence="1" id="KW-0812">Transmembrane</keyword>
<dbReference type="AlphaFoldDB" id="A0A645E6P5"/>